<accession>A4J1U2</accession>
<dbReference type="InterPro" id="IPR052548">
    <property type="entry name" value="Type_VII_TA_antitoxin"/>
</dbReference>
<organism evidence="2 3">
    <name type="scientific">Desulforamulus reducens (strain ATCC BAA-1160 / DSM 100696 / MI-1)</name>
    <name type="common">Desulfotomaculum reducens</name>
    <dbReference type="NCBI Taxonomy" id="349161"/>
    <lineage>
        <taxon>Bacteria</taxon>
        <taxon>Bacillati</taxon>
        <taxon>Bacillota</taxon>
        <taxon>Clostridia</taxon>
        <taxon>Eubacteriales</taxon>
        <taxon>Peptococcaceae</taxon>
        <taxon>Desulforamulus</taxon>
    </lineage>
</organism>
<protein>
    <submittedName>
        <fullName evidence="2">DNA polymerase, beta domain protein region</fullName>
    </submittedName>
</protein>
<dbReference type="RefSeq" id="WP_011876882.1">
    <property type="nucleotide sequence ID" value="NC_009253.1"/>
</dbReference>
<feature type="domain" description="Polymerase nucleotidyl transferase" evidence="1">
    <location>
        <begin position="15"/>
        <end position="77"/>
    </location>
</feature>
<dbReference type="HOGENOM" id="CLU_130257_3_2_9"/>
<dbReference type="Gene3D" id="3.30.460.10">
    <property type="entry name" value="Beta Polymerase, domain 2"/>
    <property type="match status" value="1"/>
</dbReference>
<dbReference type="EMBL" id="CP000612">
    <property type="protein sequence ID" value="ABO49045.1"/>
    <property type="molecule type" value="Genomic_DNA"/>
</dbReference>
<keyword evidence="3" id="KW-1185">Reference proteome</keyword>
<evidence type="ECO:0000313" key="3">
    <source>
        <dbReference type="Proteomes" id="UP000001556"/>
    </source>
</evidence>
<evidence type="ECO:0000313" key="2">
    <source>
        <dbReference type="EMBL" id="ABO49045.1"/>
    </source>
</evidence>
<reference evidence="2 3" key="1">
    <citation type="submission" date="2007-03" db="EMBL/GenBank/DDBJ databases">
        <title>Complete sequence of Desulfotomaculum reducens MI-1.</title>
        <authorList>
            <consortium name="US DOE Joint Genome Institute"/>
            <person name="Copeland A."/>
            <person name="Lucas S."/>
            <person name="Lapidus A."/>
            <person name="Barry K."/>
            <person name="Detter J.C."/>
            <person name="Glavina del Rio T."/>
            <person name="Hammon N."/>
            <person name="Israni S."/>
            <person name="Dalin E."/>
            <person name="Tice H."/>
            <person name="Pitluck S."/>
            <person name="Sims D."/>
            <person name="Brettin T."/>
            <person name="Bruce D."/>
            <person name="Han C."/>
            <person name="Tapia R."/>
            <person name="Schmutz J."/>
            <person name="Larimer F."/>
            <person name="Land M."/>
            <person name="Hauser L."/>
            <person name="Kyrpides N."/>
            <person name="Kim E."/>
            <person name="Tebo B.M."/>
            <person name="Richardson P."/>
        </authorList>
    </citation>
    <scope>NUCLEOTIDE SEQUENCE [LARGE SCALE GENOMIC DNA]</scope>
    <source>
        <strain evidence="2 3">MI-1</strain>
    </source>
</reference>
<gene>
    <name evidence="2" type="ordered locus">Dred_0500</name>
</gene>
<dbReference type="KEGG" id="drm:Dred_0500"/>
<dbReference type="InterPro" id="IPR002934">
    <property type="entry name" value="Polymerase_NTP_transf_dom"/>
</dbReference>
<proteinExistence type="predicted"/>
<name>A4J1U2_DESRM</name>
<dbReference type="GO" id="GO:0016779">
    <property type="term" value="F:nucleotidyltransferase activity"/>
    <property type="evidence" value="ECO:0007669"/>
    <property type="project" value="InterPro"/>
</dbReference>
<sequence length="110" mass="12640">MDQLPVNITQALEAFCQELRLKLPDNIVEMRLFGSVAKGLAAPDSDIDVLIVLKNKNELAKEIILDTQVEINLKYNVFISIVLKSQNEFTYPIFRQSLFFRNLQEEGVRL</sequence>
<dbReference type="Pfam" id="PF01909">
    <property type="entry name" value="NTP_transf_2"/>
    <property type="match status" value="1"/>
</dbReference>
<dbReference type="AlphaFoldDB" id="A4J1U2"/>
<dbReference type="CDD" id="cd05403">
    <property type="entry name" value="NT_KNTase_like"/>
    <property type="match status" value="1"/>
</dbReference>
<dbReference type="InterPro" id="IPR043519">
    <property type="entry name" value="NT_sf"/>
</dbReference>
<evidence type="ECO:0000259" key="1">
    <source>
        <dbReference type="Pfam" id="PF01909"/>
    </source>
</evidence>
<dbReference type="PANTHER" id="PTHR33933:SF1">
    <property type="entry name" value="PROTEIN ADENYLYLTRANSFERASE MNTA-RELATED"/>
    <property type="match status" value="1"/>
</dbReference>
<dbReference type="PANTHER" id="PTHR33933">
    <property type="entry name" value="NUCLEOTIDYLTRANSFERASE"/>
    <property type="match status" value="1"/>
</dbReference>
<dbReference type="STRING" id="349161.Dred_0500"/>
<dbReference type="Proteomes" id="UP000001556">
    <property type="component" value="Chromosome"/>
</dbReference>
<dbReference type="eggNOG" id="COG1708">
    <property type="taxonomic scope" value="Bacteria"/>
</dbReference>
<dbReference type="SUPFAM" id="SSF81301">
    <property type="entry name" value="Nucleotidyltransferase"/>
    <property type="match status" value="1"/>
</dbReference>